<keyword evidence="2" id="KW-0963">Cytoplasm</keyword>
<dbReference type="GO" id="GO:0043029">
    <property type="term" value="P:T cell homeostasis"/>
    <property type="evidence" value="ECO:0007669"/>
    <property type="project" value="TreeGrafter"/>
</dbReference>
<keyword evidence="4" id="KW-0106">Calcium</keyword>
<dbReference type="Proteomes" id="UP000710432">
    <property type="component" value="Unassembled WGS sequence"/>
</dbReference>
<dbReference type="GO" id="GO:0001782">
    <property type="term" value="P:B cell homeostasis"/>
    <property type="evidence" value="ECO:0007669"/>
    <property type="project" value="TreeGrafter"/>
</dbReference>
<dbReference type="InterPro" id="IPR011992">
    <property type="entry name" value="EF-hand-dom_pair"/>
</dbReference>
<sequence length="232" mass="26951">MCGRGNGTLQRKCGDQVGRKQENCEELALDTRLEDLENYILELIPTLPQLDGLEKSFYSFYVCTAVRKFFFFLDPLRTGQYLNLDKDHNGMLSKEELSRYGTATMTNVFLDRVFQECLTYDGEMDYKTYLDFVLALENRKEPAALQYMFKLLDIENKGYLNVFSLNYFFRDEIFDMVKPKDPLKISLQDLINSNQGDTVTTILIDLNGFWTYENREALVANDNENSADLDDT</sequence>
<dbReference type="GO" id="GO:0046872">
    <property type="term" value="F:metal ion binding"/>
    <property type="evidence" value="ECO:0007669"/>
    <property type="project" value="UniProtKB-KW"/>
</dbReference>
<evidence type="ECO:0000313" key="6">
    <source>
        <dbReference type="Proteomes" id="UP000710432"/>
    </source>
</evidence>
<comment type="caution">
    <text evidence="5">The sequence shown here is derived from an EMBL/GenBank/DDBJ whole genome shotgun (WGS) entry which is preliminary data.</text>
</comment>
<dbReference type="PROSITE" id="PS00018">
    <property type="entry name" value="EF_HAND_1"/>
    <property type="match status" value="1"/>
</dbReference>
<dbReference type="PANTHER" id="PTHR12085">
    <property type="entry name" value="SERINE/THREONINE-PROTEIN PHOSPHATASE 2A REGULATORY SUBUNIT B'' SUBUNIT GAMMA"/>
    <property type="match status" value="1"/>
</dbReference>
<dbReference type="SUPFAM" id="SSF47473">
    <property type="entry name" value="EF-hand"/>
    <property type="match status" value="1"/>
</dbReference>
<organism evidence="5 6">
    <name type="scientific">Microtus ochrogaster</name>
    <name type="common">Prairie vole</name>
    <dbReference type="NCBI Taxonomy" id="79684"/>
    <lineage>
        <taxon>Eukaryota</taxon>
        <taxon>Metazoa</taxon>
        <taxon>Chordata</taxon>
        <taxon>Craniata</taxon>
        <taxon>Vertebrata</taxon>
        <taxon>Euteleostomi</taxon>
        <taxon>Mammalia</taxon>
        <taxon>Eutheria</taxon>
        <taxon>Euarchontoglires</taxon>
        <taxon>Glires</taxon>
        <taxon>Rodentia</taxon>
        <taxon>Myomorpha</taxon>
        <taxon>Muroidea</taxon>
        <taxon>Cricetidae</taxon>
        <taxon>Arvicolinae</taxon>
        <taxon>Microtus</taxon>
    </lineage>
</organism>
<dbReference type="InterPro" id="IPR039865">
    <property type="entry name" value="PPP2R3C"/>
</dbReference>
<keyword evidence="3" id="KW-0479">Metal-binding</keyword>
<dbReference type="GO" id="GO:0035303">
    <property type="term" value="P:regulation of dephosphorylation"/>
    <property type="evidence" value="ECO:0007669"/>
    <property type="project" value="InterPro"/>
</dbReference>
<dbReference type="GO" id="GO:0045579">
    <property type="term" value="P:positive regulation of B cell differentiation"/>
    <property type="evidence" value="ECO:0007669"/>
    <property type="project" value="TreeGrafter"/>
</dbReference>
<evidence type="ECO:0000256" key="3">
    <source>
        <dbReference type="ARBA" id="ARBA00022723"/>
    </source>
</evidence>
<dbReference type="GO" id="GO:0005813">
    <property type="term" value="C:centrosome"/>
    <property type="evidence" value="ECO:0007669"/>
    <property type="project" value="TreeGrafter"/>
</dbReference>
<evidence type="ECO:0000256" key="4">
    <source>
        <dbReference type="ARBA" id="ARBA00022837"/>
    </source>
</evidence>
<dbReference type="GO" id="GO:0005737">
    <property type="term" value="C:cytoplasm"/>
    <property type="evidence" value="ECO:0007669"/>
    <property type="project" value="UniProtKB-SubCell"/>
</dbReference>
<dbReference type="InterPro" id="IPR018247">
    <property type="entry name" value="EF_Hand_1_Ca_BS"/>
</dbReference>
<protein>
    <submittedName>
        <fullName evidence="5">Serine/threonine-protein phosphatase 2A regulatory subunit B'' subunit gamma</fullName>
    </submittedName>
</protein>
<dbReference type="GO" id="GO:0000226">
    <property type="term" value="P:microtubule cytoskeleton organization"/>
    <property type="evidence" value="ECO:0007669"/>
    <property type="project" value="TreeGrafter"/>
</dbReference>
<evidence type="ECO:0000313" key="5">
    <source>
        <dbReference type="EMBL" id="KAH0518227.1"/>
    </source>
</evidence>
<evidence type="ECO:0000256" key="2">
    <source>
        <dbReference type="ARBA" id="ARBA00022490"/>
    </source>
</evidence>
<dbReference type="AlphaFoldDB" id="A0A8J6L853"/>
<evidence type="ECO:0000256" key="1">
    <source>
        <dbReference type="ARBA" id="ARBA00004496"/>
    </source>
</evidence>
<comment type="subcellular location">
    <subcellularLocation>
        <location evidence="1">Cytoplasm</location>
    </subcellularLocation>
</comment>
<proteinExistence type="predicted"/>
<dbReference type="Gene3D" id="1.10.238.10">
    <property type="entry name" value="EF-hand"/>
    <property type="match status" value="1"/>
</dbReference>
<dbReference type="GO" id="GO:0005819">
    <property type="term" value="C:spindle"/>
    <property type="evidence" value="ECO:0007669"/>
    <property type="project" value="TreeGrafter"/>
</dbReference>
<name>A0A8J6L853_MICOH</name>
<reference evidence="5" key="1">
    <citation type="submission" date="2020-03" db="EMBL/GenBank/DDBJ databases">
        <title>Studies in the Genomics of Life Span.</title>
        <authorList>
            <person name="Glass D."/>
        </authorList>
    </citation>
    <scope>NUCLEOTIDE SEQUENCE</scope>
    <source>
        <strain evidence="5">LTLLF</strain>
        <tissue evidence="5">Muscle</tissue>
    </source>
</reference>
<accession>A0A8J6L853</accession>
<dbReference type="EMBL" id="JAATJU010012499">
    <property type="protein sequence ID" value="KAH0518227.1"/>
    <property type="molecule type" value="Genomic_DNA"/>
</dbReference>
<gene>
    <name evidence="5" type="ORF">LTLLF_117740</name>
</gene>
<dbReference type="PANTHER" id="PTHR12085:SF3">
    <property type="entry name" value="SERINE_THREONINE-PROTEIN PHOSPHATASE 2A REGULATORY SUBUNIT B'' SUBUNIT GAMMA"/>
    <property type="match status" value="1"/>
</dbReference>
<dbReference type="GO" id="GO:0030865">
    <property type="term" value="P:cortical cytoskeleton organization"/>
    <property type="evidence" value="ECO:0007669"/>
    <property type="project" value="TreeGrafter"/>
</dbReference>